<evidence type="ECO:0000256" key="4">
    <source>
        <dbReference type="ARBA" id="ARBA00022737"/>
    </source>
</evidence>
<dbReference type="SMART" id="SM00320">
    <property type="entry name" value="WD40"/>
    <property type="match status" value="5"/>
</dbReference>
<evidence type="ECO:0000259" key="9">
    <source>
        <dbReference type="PROSITE" id="PS51511"/>
    </source>
</evidence>
<keyword evidence="4" id="KW-0677">Repeat</keyword>
<keyword evidence="3 7" id="KW-0853">WD repeat</keyword>
<dbReference type="InterPro" id="IPR000008">
    <property type="entry name" value="C2_dom"/>
</dbReference>
<sequence length="850" mass="95480">MLQGMKDGDDKEARLSRRRRMMEKTEISSDEDEISYTGDQISSGSEGEYEVEDIVRIKAKEYLQKLHESGKTEEEIGETLKRDASVKAGTLHRKIADLAELRDNHCRLRVIADDTIRVKNWLSERLQEPRFTPLSVAISPCGKYVVSSGKESSIVKYDIAARKISGVIKRTKTDGEGHHAHHGHIFSVTISSDGKYIASGGFDAILKVWDFVTMDHVCDFKGHRGPITALCFQLKTNFLFSASRDRSVKLWDLDQKGLVDTMYGHQDAVTAVSALQKQRVVTAGRQDKSCRLWKVEDESQLFVMISDMQIQTIYTILRRNFAKTFKVIIITKVIMCVVNMEEKAIGYSTTGAWIESSGGSEMDLVATGSDDGELKLWKIGADFKTISQVFAYEMAYTLPSPLERCNKWFSFAELRDVNSFLSGTALGSDVYAVEKEARNQVVILPVHYGTESNETEIRDRNRVDVITESTSDSGEDVNNARGLYLKNHATLDAFVTVVLHGKGSLRSRAVTEQVSTQGDCRWDEYCEFKLSDKSTHIMVTVQNKAKFGGSDVIGKCEVSLDQAKKIFGLTWFPLKKRKDDDKYRGEVQLQFTFSYEKPSLSISNSSLNKTEKDGMLDKMRRKMKGAGKHRKAEDTMSITSGISGISITSSRSSRFIGRINKSIGKKLSSLHPDAHHSYGFNSTNTSCETNDGHLTPYGDSVVFQDDKYNNASRPVSVMSGIDFNEEPSYVQQNSMSSPASHMPQFIQNMYHSSTASTAESFHRANSCRSVASSGFGGSNKPVKQRNDELAYSQQDLLALVDSLRLELRVKDSRLRDMEEYMDNLISRVMEKNPELLAAPLAREKSQRRYF</sequence>
<dbReference type="STRING" id="6313.A0A158P731"/>
<organism evidence="10 11">
    <name type="scientific">Angiostrongylus cantonensis</name>
    <name type="common">Rat lungworm</name>
    <dbReference type="NCBI Taxonomy" id="6313"/>
    <lineage>
        <taxon>Eukaryota</taxon>
        <taxon>Metazoa</taxon>
        <taxon>Ecdysozoa</taxon>
        <taxon>Nematoda</taxon>
        <taxon>Chromadorea</taxon>
        <taxon>Rhabditida</taxon>
        <taxon>Rhabditina</taxon>
        <taxon>Rhabditomorpha</taxon>
        <taxon>Strongyloidea</taxon>
        <taxon>Metastrongylidae</taxon>
        <taxon>Angiostrongylus</taxon>
    </lineage>
</organism>
<feature type="region of interest" description="Disordered" evidence="8">
    <location>
        <begin position="1"/>
        <end position="46"/>
    </location>
</feature>
<evidence type="ECO:0000256" key="2">
    <source>
        <dbReference type="ARBA" id="ARBA00022448"/>
    </source>
</evidence>
<dbReference type="InterPro" id="IPR035892">
    <property type="entry name" value="C2_domain_sf"/>
</dbReference>
<dbReference type="GO" id="GO:0015031">
    <property type="term" value="P:protein transport"/>
    <property type="evidence" value="ECO:0007669"/>
    <property type="project" value="UniProtKB-KW"/>
</dbReference>
<keyword evidence="2" id="KW-0813">Transport</keyword>
<keyword evidence="5" id="KW-0653">Protein transport</keyword>
<keyword evidence="10" id="KW-1185">Reference proteome</keyword>
<evidence type="ECO:0000313" key="11">
    <source>
        <dbReference type="WBParaSite" id="ACAC_0000189901-mRNA-1"/>
    </source>
</evidence>
<reference evidence="11" key="2">
    <citation type="submission" date="2016-04" db="UniProtKB">
        <authorList>
            <consortium name="WormBaseParasite"/>
        </authorList>
    </citation>
    <scope>IDENTIFICATION</scope>
</reference>
<feature type="repeat" description="WD" evidence="7">
    <location>
        <begin position="178"/>
        <end position="210"/>
    </location>
</feature>
<evidence type="ECO:0000256" key="5">
    <source>
        <dbReference type="ARBA" id="ARBA00022927"/>
    </source>
</evidence>
<dbReference type="PRINTS" id="PR00320">
    <property type="entry name" value="GPROTEINBRPT"/>
</dbReference>
<comment type="subcellular location">
    <subcellularLocation>
        <location evidence="1">Nucleus</location>
    </subcellularLocation>
</comment>
<evidence type="ECO:0000256" key="1">
    <source>
        <dbReference type="ARBA" id="ARBA00004123"/>
    </source>
</evidence>
<dbReference type="AlphaFoldDB" id="A0A158P731"/>
<evidence type="ECO:0000256" key="7">
    <source>
        <dbReference type="PROSITE-ProRule" id="PRU00221"/>
    </source>
</evidence>
<protein>
    <submittedName>
        <fullName evidence="11">FIP-RBD domain-containing protein</fullName>
    </submittedName>
</protein>
<keyword evidence="6" id="KW-0539">Nucleus</keyword>
<evidence type="ECO:0000313" key="10">
    <source>
        <dbReference type="Proteomes" id="UP000035642"/>
    </source>
</evidence>
<dbReference type="InterPro" id="IPR019775">
    <property type="entry name" value="WD40_repeat_CS"/>
</dbReference>
<dbReference type="PROSITE" id="PS51511">
    <property type="entry name" value="FIP_RBD"/>
    <property type="match status" value="1"/>
</dbReference>
<accession>A0A158P731</accession>
<evidence type="ECO:0000256" key="6">
    <source>
        <dbReference type="ARBA" id="ARBA00023242"/>
    </source>
</evidence>
<dbReference type="InterPro" id="IPR037245">
    <property type="entry name" value="FIP-RBD_C_sf"/>
</dbReference>
<proteinExistence type="predicted"/>
<dbReference type="PROSITE" id="PS50294">
    <property type="entry name" value="WD_REPEATS_REGION"/>
    <property type="match status" value="2"/>
</dbReference>
<dbReference type="WBParaSite" id="ACAC_0000189901-mRNA-1">
    <property type="protein sequence ID" value="ACAC_0000189901-mRNA-1"/>
    <property type="gene ID" value="ACAC_0000189901"/>
</dbReference>
<evidence type="ECO:0000256" key="3">
    <source>
        <dbReference type="ARBA" id="ARBA00022574"/>
    </source>
</evidence>
<feature type="repeat" description="WD" evidence="7">
    <location>
        <begin position="220"/>
        <end position="261"/>
    </location>
</feature>
<dbReference type="SUPFAM" id="SSF50978">
    <property type="entry name" value="WD40 repeat-like"/>
    <property type="match status" value="1"/>
</dbReference>
<dbReference type="InterPro" id="IPR015943">
    <property type="entry name" value="WD40/YVTN_repeat-like_dom_sf"/>
</dbReference>
<dbReference type="PANTHER" id="PTHR19865:SF0">
    <property type="entry name" value="U3 SMALL NUCLEOLAR RNA-INTERACTING PROTEIN 2"/>
    <property type="match status" value="1"/>
</dbReference>
<dbReference type="Pfam" id="PF00400">
    <property type="entry name" value="WD40"/>
    <property type="match status" value="3"/>
</dbReference>
<dbReference type="InterPro" id="IPR001680">
    <property type="entry name" value="WD40_rpt"/>
</dbReference>
<feature type="compositionally biased region" description="Basic and acidic residues" evidence="8">
    <location>
        <begin position="1"/>
        <end position="15"/>
    </location>
</feature>
<dbReference type="Gene3D" id="2.130.10.10">
    <property type="entry name" value="YVTN repeat-like/Quinoprotein amine dehydrogenase"/>
    <property type="match status" value="1"/>
</dbReference>
<dbReference type="SUPFAM" id="SSF49562">
    <property type="entry name" value="C2 domain (Calcium/lipid-binding domain, CaLB)"/>
    <property type="match status" value="1"/>
</dbReference>
<dbReference type="InterPro" id="IPR019018">
    <property type="entry name" value="Rab-bd_FIP-RBD"/>
</dbReference>
<dbReference type="Gene3D" id="2.60.40.150">
    <property type="entry name" value="C2 domain"/>
    <property type="match status" value="1"/>
</dbReference>
<dbReference type="GO" id="GO:0034511">
    <property type="term" value="F:U3 snoRNA binding"/>
    <property type="evidence" value="ECO:0007669"/>
    <property type="project" value="InterPro"/>
</dbReference>
<dbReference type="Proteomes" id="UP000035642">
    <property type="component" value="Unassembled WGS sequence"/>
</dbReference>
<dbReference type="GO" id="GO:0032040">
    <property type="term" value="C:small-subunit processome"/>
    <property type="evidence" value="ECO:0007669"/>
    <property type="project" value="TreeGrafter"/>
</dbReference>
<dbReference type="SUPFAM" id="SSF144270">
    <property type="entry name" value="Eferin C-derminal domain-like"/>
    <property type="match status" value="1"/>
</dbReference>
<reference evidence="10" key="1">
    <citation type="submission" date="2012-09" db="EMBL/GenBank/DDBJ databases">
        <authorList>
            <person name="Martin A.A."/>
        </authorList>
    </citation>
    <scope>NUCLEOTIDE SEQUENCE</scope>
</reference>
<dbReference type="Pfam" id="PF09457">
    <property type="entry name" value="RBD-FIP"/>
    <property type="match status" value="1"/>
</dbReference>
<feature type="domain" description="FIP-RBD" evidence="9">
    <location>
        <begin position="777"/>
        <end position="839"/>
    </location>
</feature>
<evidence type="ECO:0000256" key="8">
    <source>
        <dbReference type="SAM" id="MobiDB-lite"/>
    </source>
</evidence>
<dbReference type="PROSITE" id="PS50082">
    <property type="entry name" value="WD_REPEATS_2"/>
    <property type="match status" value="3"/>
</dbReference>
<feature type="repeat" description="WD" evidence="7">
    <location>
        <begin position="262"/>
        <end position="303"/>
    </location>
</feature>
<dbReference type="InterPro" id="IPR036322">
    <property type="entry name" value="WD40_repeat_dom_sf"/>
</dbReference>
<dbReference type="PANTHER" id="PTHR19865">
    <property type="entry name" value="U3 SMALL NUCLEOLAR RNA INTERACTING PROTEIN 2"/>
    <property type="match status" value="1"/>
</dbReference>
<dbReference type="InterPro" id="IPR039241">
    <property type="entry name" value="Rrp9-like"/>
</dbReference>
<dbReference type="InterPro" id="IPR020472">
    <property type="entry name" value="WD40_PAC1"/>
</dbReference>
<dbReference type="Gene3D" id="1.20.5.2440">
    <property type="match status" value="1"/>
</dbReference>
<dbReference type="Pfam" id="PF00168">
    <property type="entry name" value="C2"/>
    <property type="match status" value="1"/>
</dbReference>
<dbReference type="PROSITE" id="PS00678">
    <property type="entry name" value="WD_REPEATS_1"/>
    <property type="match status" value="1"/>
</dbReference>
<name>A0A158P731_ANGCA</name>